<dbReference type="SUPFAM" id="SSF54495">
    <property type="entry name" value="UBC-like"/>
    <property type="match status" value="1"/>
</dbReference>
<keyword evidence="1" id="KW-0808">Transferase</keyword>
<evidence type="ECO:0000256" key="3">
    <source>
        <dbReference type="SAM" id="MobiDB-lite"/>
    </source>
</evidence>
<dbReference type="PROSITE" id="PS50127">
    <property type="entry name" value="UBC_2"/>
    <property type="match status" value="1"/>
</dbReference>
<feature type="region of interest" description="Disordered" evidence="3">
    <location>
        <begin position="670"/>
        <end position="708"/>
    </location>
</feature>
<dbReference type="InterPro" id="IPR018997">
    <property type="entry name" value="PUB_domain"/>
</dbReference>
<feature type="region of interest" description="Disordered" evidence="3">
    <location>
        <begin position="724"/>
        <end position="795"/>
    </location>
</feature>
<proteinExistence type="predicted"/>
<feature type="compositionally biased region" description="Basic and acidic residues" evidence="3">
    <location>
        <begin position="204"/>
        <end position="221"/>
    </location>
</feature>
<organism evidence="6 7">
    <name type="scientific">Pelagomonas calceolata</name>
    <dbReference type="NCBI Taxonomy" id="35677"/>
    <lineage>
        <taxon>Eukaryota</taxon>
        <taxon>Sar</taxon>
        <taxon>Stramenopiles</taxon>
        <taxon>Ochrophyta</taxon>
        <taxon>Pelagophyceae</taxon>
        <taxon>Pelagomonadales</taxon>
        <taxon>Pelagomonadaceae</taxon>
        <taxon>Pelagomonas</taxon>
    </lineage>
</organism>
<gene>
    <name evidence="6" type="ORF">PECAL_1P18680</name>
</gene>
<feature type="region of interest" description="Disordered" evidence="3">
    <location>
        <begin position="547"/>
        <end position="580"/>
    </location>
</feature>
<dbReference type="SMART" id="SM00212">
    <property type="entry name" value="UBCc"/>
    <property type="match status" value="1"/>
</dbReference>
<feature type="compositionally biased region" description="Basic and acidic residues" evidence="3">
    <location>
        <begin position="779"/>
        <end position="795"/>
    </location>
</feature>
<feature type="region of interest" description="Disordered" evidence="3">
    <location>
        <begin position="202"/>
        <end position="264"/>
    </location>
</feature>
<name>A0A8J2S6B1_9STRA</name>
<dbReference type="InterPro" id="IPR036339">
    <property type="entry name" value="PUB-like_dom_sf"/>
</dbReference>
<dbReference type="PANTHER" id="PTHR46116">
    <property type="entry name" value="(E3-INDEPENDENT) E2 UBIQUITIN-CONJUGATING ENZYME"/>
    <property type="match status" value="1"/>
</dbReference>
<dbReference type="Gene3D" id="1.20.58.2190">
    <property type="match status" value="1"/>
</dbReference>
<feature type="compositionally biased region" description="Low complexity" evidence="3">
    <location>
        <begin position="222"/>
        <end position="233"/>
    </location>
</feature>
<dbReference type="InterPro" id="IPR015940">
    <property type="entry name" value="UBA"/>
</dbReference>
<feature type="domain" description="UBC core" evidence="5">
    <location>
        <begin position="412"/>
        <end position="574"/>
    </location>
</feature>
<dbReference type="CDD" id="cd14270">
    <property type="entry name" value="UBA"/>
    <property type="match status" value="1"/>
</dbReference>
<accession>A0A8J2S6B1</accession>
<dbReference type="Pfam" id="PF09409">
    <property type="entry name" value="PUB"/>
    <property type="match status" value="1"/>
</dbReference>
<dbReference type="PROSITE" id="PS50030">
    <property type="entry name" value="UBA"/>
    <property type="match status" value="1"/>
</dbReference>
<dbReference type="SMART" id="SM00580">
    <property type="entry name" value="PUG"/>
    <property type="match status" value="1"/>
</dbReference>
<dbReference type="SUPFAM" id="SSF46934">
    <property type="entry name" value="UBA-like"/>
    <property type="match status" value="1"/>
</dbReference>
<dbReference type="InterPro" id="IPR000608">
    <property type="entry name" value="UBC"/>
</dbReference>
<feature type="compositionally biased region" description="Pro residues" evidence="3">
    <location>
        <begin position="670"/>
        <end position="706"/>
    </location>
</feature>
<evidence type="ECO:0000313" key="6">
    <source>
        <dbReference type="EMBL" id="CAH0365428.1"/>
    </source>
</evidence>
<dbReference type="Pfam" id="PF00179">
    <property type="entry name" value="UQ_con"/>
    <property type="match status" value="1"/>
</dbReference>
<dbReference type="EMBL" id="CAKKNE010000001">
    <property type="protein sequence ID" value="CAH0365428.1"/>
    <property type="molecule type" value="Genomic_DNA"/>
</dbReference>
<keyword evidence="2" id="KW-0833">Ubl conjugation pathway</keyword>
<dbReference type="GO" id="GO:0016740">
    <property type="term" value="F:transferase activity"/>
    <property type="evidence" value="ECO:0007669"/>
    <property type="project" value="UniProtKB-KW"/>
</dbReference>
<dbReference type="SUPFAM" id="SSF143503">
    <property type="entry name" value="PUG domain-like"/>
    <property type="match status" value="1"/>
</dbReference>
<evidence type="ECO:0000259" key="5">
    <source>
        <dbReference type="PROSITE" id="PS50127"/>
    </source>
</evidence>
<feature type="compositionally biased region" description="Acidic residues" evidence="3">
    <location>
        <begin position="732"/>
        <end position="743"/>
    </location>
</feature>
<dbReference type="Gene3D" id="3.10.110.10">
    <property type="entry name" value="Ubiquitin Conjugating Enzyme"/>
    <property type="match status" value="1"/>
</dbReference>
<evidence type="ECO:0000313" key="7">
    <source>
        <dbReference type="Proteomes" id="UP000789595"/>
    </source>
</evidence>
<comment type="caution">
    <text evidence="6">The sequence shown here is derived from an EMBL/GenBank/DDBJ whole genome shotgun (WGS) entry which is preliminary data.</text>
</comment>
<dbReference type="CDD" id="cd09212">
    <property type="entry name" value="PUB"/>
    <property type="match status" value="1"/>
</dbReference>
<dbReference type="AlphaFoldDB" id="A0A8J2S6B1"/>
<dbReference type="OrthoDB" id="47801at2759"/>
<evidence type="ECO:0000256" key="1">
    <source>
        <dbReference type="ARBA" id="ARBA00022679"/>
    </source>
</evidence>
<protein>
    <recommendedName>
        <fullName evidence="8">E2 ubiquitin-conjugating enzyme</fullName>
    </recommendedName>
</protein>
<dbReference type="Proteomes" id="UP000789595">
    <property type="component" value="Unassembled WGS sequence"/>
</dbReference>
<sequence length="807" mass="86286">MAAAAAARALLDKNGDLTVEQFSAALTKILGNILAHPAEEKYRRIKAKAKLVQQTILAADGGLAAFLALGFRKEAMTVSAPPPPPPQTYEQSTTIATAAAEDSLIQMGFRRSAARSMLQECGGDISLALDRLAGHPEFMGVDDPSVEEEAQRLEAAKRQAAAMRQAASTPVRTEDVYVLQNVDEASLRAALEVYSSELPAALTRKKEERRAEQRARAKTEARAAAAERAASQRRWGEDERDRAARRRKLAPAPAPAPIRDDTGGLIDAQDREFQQAAAADGAAPPQQTTNNPHATLNVAVRLPGAPPMRRQFLAGWSLTQLADFLSRQLPDETSARLTVAGARQPLVIDGRTLAECNLGGSTLYVEAIKVQPPPAPQSQDDDDAYRAALQAANVDVVSGVDGLAPRNFTTGAAPRRLMRELRSLGSDLPQPSCASTILVRYDSEKPAYMRALITGPLNTPYAHGCFEFEIKCGEDYPQHPPKVRILTTKRGTAQFGPNLFADGLVCLSLLGTWEGPGWEPSQSSLLQVLVSIQGLVLGMRHPHFNEPGYGGWEGTETETSRSGRVLSSGEDGGSHVPPDARRTDEVLSVQTLDVACAFALETRRESPFSSAILAHLSTRSAAIATTVETRIAEAHSDYPATAQRFEVVLRRTLQAFQERLAAASAEPAVLPPAPAAPAVPPTTPAAPPTTPAAPQPPPPAAPPQPPADAEEIARLEARLEELRRRNNNAGDAMEESSDDDESMDGAGYAGPEVFGPGRRLDSTETAPDPAPALAAAAAEEARRAALEEQRRKDVADKRAAFLARLSP</sequence>
<reference evidence="6" key="1">
    <citation type="submission" date="2021-11" db="EMBL/GenBank/DDBJ databases">
        <authorList>
            <consortium name="Genoscope - CEA"/>
            <person name="William W."/>
        </authorList>
    </citation>
    <scope>NUCLEOTIDE SEQUENCE</scope>
</reference>
<feature type="domain" description="UBA" evidence="4">
    <location>
        <begin position="87"/>
        <end position="135"/>
    </location>
</feature>
<dbReference type="Gene3D" id="1.10.8.10">
    <property type="entry name" value="DNA helicase RuvA subunit, C-terminal domain"/>
    <property type="match status" value="1"/>
</dbReference>
<dbReference type="InterPro" id="IPR009060">
    <property type="entry name" value="UBA-like_sf"/>
</dbReference>
<keyword evidence="7" id="KW-1185">Reference proteome</keyword>
<evidence type="ECO:0000259" key="4">
    <source>
        <dbReference type="PROSITE" id="PS50030"/>
    </source>
</evidence>
<dbReference type="InterPro" id="IPR016135">
    <property type="entry name" value="UBQ-conjugating_enzyme/RWD"/>
</dbReference>
<evidence type="ECO:0008006" key="8">
    <source>
        <dbReference type="Google" id="ProtNLM"/>
    </source>
</evidence>
<evidence type="ECO:0000256" key="2">
    <source>
        <dbReference type="ARBA" id="ARBA00022786"/>
    </source>
</evidence>